<evidence type="ECO:0000313" key="4">
    <source>
        <dbReference type="EMBL" id="NVK78807.1"/>
    </source>
</evidence>
<name>A0A7Y7B4H0_STRMO</name>
<keyword evidence="5" id="KW-1185">Reference proteome</keyword>
<dbReference type="EMBL" id="JABBXF010000029">
    <property type="protein sequence ID" value="NVK78807.1"/>
    <property type="molecule type" value="Genomic_DNA"/>
</dbReference>
<protein>
    <submittedName>
        <fullName evidence="4">Class II aldolase/adducin family protein</fullName>
    </submittedName>
</protein>
<gene>
    <name evidence="4" type="ORF">HG542_14150</name>
</gene>
<dbReference type="RefSeq" id="WP_171081266.1">
    <property type="nucleotide sequence ID" value="NZ_BNBU01000006.1"/>
</dbReference>
<keyword evidence="1" id="KW-0479">Metal-binding</keyword>
<comment type="caution">
    <text evidence="4">The sequence shown here is derived from an EMBL/GenBank/DDBJ whole genome shotgun (WGS) entry which is preliminary data.</text>
</comment>
<evidence type="ECO:0000256" key="1">
    <source>
        <dbReference type="ARBA" id="ARBA00022723"/>
    </source>
</evidence>
<dbReference type="Proteomes" id="UP000587462">
    <property type="component" value="Unassembled WGS sequence"/>
</dbReference>
<dbReference type="GO" id="GO:0019323">
    <property type="term" value="P:pentose catabolic process"/>
    <property type="evidence" value="ECO:0007669"/>
    <property type="project" value="TreeGrafter"/>
</dbReference>
<dbReference type="PANTHER" id="PTHR22789:SF0">
    <property type="entry name" value="3-OXO-TETRONATE 4-PHOSPHATE DECARBOXYLASE-RELATED"/>
    <property type="match status" value="1"/>
</dbReference>
<keyword evidence="2" id="KW-0456">Lyase</keyword>
<dbReference type="InterPro" id="IPR001303">
    <property type="entry name" value="Aldolase_II/adducin_N"/>
</dbReference>
<sequence>MDSTVHPLADLVALGSRALAAAGHGDMVWGHLALRDDEGRGVWLKEPGWGLEEIRPERVQLVSWEGDVLVGTGAPHKEYPIHTEIMRARPEVRATVHTHAATVNAFSALDVPLRPISHDAVLFAEHGLPRFTATADLVRSPGLGRALADDLGGARACLMPQHGLVAVGPDVAHAVMTAILLERACAVQLTALAAGGIREFTGHEESVEKASTVWAAQQMEAGWRYWARRAAAVPGV</sequence>
<proteinExistence type="predicted"/>
<accession>A0A7Y7B4H0</accession>
<dbReference type="GO" id="GO:0005829">
    <property type="term" value="C:cytosol"/>
    <property type="evidence" value="ECO:0007669"/>
    <property type="project" value="TreeGrafter"/>
</dbReference>
<dbReference type="SMART" id="SM01007">
    <property type="entry name" value="Aldolase_II"/>
    <property type="match status" value="1"/>
</dbReference>
<dbReference type="InterPro" id="IPR050197">
    <property type="entry name" value="Aldolase_class_II_sugar_metab"/>
</dbReference>
<dbReference type="PANTHER" id="PTHR22789">
    <property type="entry name" value="FUCULOSE PHOSPHATE ALDOLASE"/>
    <property type="match status" value="1"/>
</dbReference>
<evidence type="ECO:0000256" key="2">
    <source>
        <dbReference type="ARBA" id="ARBA00023239"/>
    </source>
</evidence>
<evidence type="ECO:0000313" key="5">
    <source>
        <dbReference type="Proteomes" id="UP000587462"/>
    </source>
</evidence>
<dbReference type="Pfam" id="PF00596">
    <property type="entry name" value="Aldolase_II"/>
    <property type="match status" value="1"/>
</dbReference>
<evidence type="ECO:0000259" key="3">
    <source>
        <dbReference type="SMART" id="SM01007"/>
    </source>
</evidence>
<dbReference type="GO" id="GO:0046872">
    <property type="term" value="F:metal ion binding"/>
    <property type="evidence" value="ECO:0007669"/>
    <property type="project" value="UniProtKB-KW"/>
</dbReference>
<dbReference type="GO" id="GO:0016832">
    <property type="term" value="F:aldehyde-lyase activity"/>
    <property type="evidence" value="ECO:0007669"/>
    <property type="project" value="TreeGrafter"/>
</dbReference>
<reference evidence="4 5" key="1">
    <citation type="submission" date="2020-04" db="EMBL/GenBank/DDBJ databases">
        <title>Draft Genome Sequence of Streptomyces morookaense DSM 40503, an 8-azaguanine-producing strain.</title>
        <authorList>
            <person name="Qi J."/>
            <person name="Gao J.-M."/>
        </authorList>
    </citation>
    <scope>NUCLEOTIDE SEQUENCE [LARGE SCALE GENOMIC DNA]</scope>
    <source>
        <strain evidence="4 5">DSM 40503</strain>
    </source>
</reference>
<feature type="domain" description="Class II aldolase/adducin N-terminal" evidence="3">
    <location>
        <begin position="10"/>
        <end position="189"/>
    </location>
</feature>
<organism evidence="4 5">
    <name type="scientific">Streptomyces morookaense</name>
    <name type="common">Streptoverticillium morookaense</name>
    <dbReference type="NCBI Taxonomy" id="1970"/>
    <lineage>
        <taxon>Bacteria</taxon>
        <taxon>Bacillati</taxon>
        <taxon>Actinomycetota</taxon>
        <taxon>Actinomycetes</taxon>
        <taxon>Kitasatosporales</taxon>
        <taxon>Streptomycetaceae</taxon>
        <taxon>Streptomyces</taxon>
    </lineage>
</organism>
<dbReference type="SUPFAM" id="SSF53639">
    <property type="entry name" value="AraD/HMP-PK domain-like"/>
    <property type="match status" value="1"/>
</dbReference>
<dbReference type="AlphaFoldDB" id="A0A7Y7B4H0"/>
<dbReference type="InterPro" id="IPR036409">
    <property type="entry name" value="Aldolase_II/adducin_N_sf"/>
</dbReference>
<dbReference type="Gene3D" id="3.40.225.10">
    <property type="entry name" value="Class II aldolase/adducin N-terminal domain"/>
    <property type="match status" value="1"/>
</dbReference>